<evidence type="ECO:0000259" key="9">
    <source>
        <dbReference type="Pfam" id="PF08281"/>
    </source>
</evidence>
<dbReference type="STRING" id="1293891.TMES_04475"/>
<dbReference type="GO" id="GO:0003677">
    <property type="term" value="F:DNA binding"/>
    <property type="evidence" value="ECO:0007669"/>
    <property type="project" value="UniProtKB-KW"/>
</dbReference>
<dbReference type="EMBL" id="JFKA01000002">
    <property type="protein sequence ID" value="OSQ39840.1"/>
    <property type="molecule type" value="Genomic_DNA"/>
</dbReference>
<dbReference type="Pfam" id="PF08281">
    <property type="entry name" value="Sigma70_r4_2"/>
    <property type="match status" value="1"/>
</dbReference>
<dbReference type="PANTHER" id="PTHR43133:SF62">
    <property type="entry name" value="RNA POLYMERASE SIGMA FACTOR SIGZ"/>
    <property type="match status" value="1"/>
</dbReference>
<feature type="region of interest" description="Disordered" evidence="7">
    <location>
        <begin position="1"/>
        <end position="29"/>
    </location>
</feature>
<dbReference type="InterPro" id="IPR013324">
    <property type="entry name" value="RNA_pol_sigma_r3/r4-like"/>
</dbReference>
<dbReference type="InterPro" id="IPR007627">
    <property type="entry name" value="RNA_pol_sigma70_r2"/>
</dbReference>
<sequence>MHNVVVRSDEGPGKHMNGTATNRRAPANPEQARQYADWIVAVAASRDRAAFARLFAHFGPRVKAYMFRFAGTQEMAEELAQESMMQVWRKAHLFDPQKAAASTWIFTIARNLRIDRLRQRKHIEVDDSDPTLIIDESPIADELVNQSEQAALIQAALGELPQDQRVVVELSFFEEISHSEIAERLKIPLGTVKSRLRLALGKMRGGLEGVA</sequence>
<dbReference type="SUPFAM" id="SSF88659">
    <property type="entry name" value="Sigma3 and sigma4 domains of RNA polymerase sigma factors"/>
    <property type="match status" value="1"/>
</dbReference>
<dbReference type="SUPFAM" id="SSF88946">
    <property type="entry name" value="Sigma2 domain of RNA polymerase sigma factors"/>
    <property type="match status" value="1"/>
</dbReference>
<comment type="caution">
    <text evidence="10">The sequence shown here is derived from an EMBL/GenBank/DDBJ whole genome shotgun (WGS) entry which is preliminary data.</text>
</comment>
<evidence type="ECO:0000256" key="7">
    <source>
        <dbReference type="SAM" id="MobiDB-lite"/>
    </source>
</evidence>
<evidence type="ECO:0000256" key="4">
    <source>
        <dbReference type="ARBA" id="ARBA00023125"/>
    </source>
</evidence>
<evidence type="ECO:0000256" key="3">
    <source>
        <dbReference type="ARBA" id="ARBA00023082"/>
    </source>
</evidence>
<dbReference type="PANTHER" id="PTHR43133">
    <property type="entry name" value="RNA POLYMERASE ECF-TYPE SIGMA FACTO"/>
    <property type="match status" value="1"/>
</dbReference>
<evidence type="ECO:0000256" key="5">
    <source>
        <dbReference type="ARBA" id="ARBA00023163"/>
    </source>
</evidence>
<dbReference type="NCBIfam" id="TIGR02937">
    <property type="entry name" value="sigma70-ECF"/>
    <property type="match status" value="1"/>
</dbReference>
<keyword evidence="5 6" id="KW-0804">Transcription</keyword>
<dbReference type="InterPro" id="IPR036388">
    <property type="entry name" value="WH-like_DNA-bd_sf"/>
</dbReference>
<gene>
    <name evidence="10" type="ORF">TMES_04475</name>
</gene>
<dbReference type="InterPro" id="IPR000838">
    <property type="entry name" value="RNA_pol_sigma70_ECF_CS"/>
</dbReference>
<dbReference type="Gene3D" id="1.10.1740.10">
    <property type="match status" value="1"/>
</dbReference>
<dbReference type="InterPro" id="IPR013325">
    <property type="entry name" value="RNA_pol_sigma_r2"/>
</dbReference>
<dbReference type="OrthoDB" id="9784272at2"/>
<comment type="similarity">
    <text evidence="1 6">Belongs to the sigma-70 factor family. ECF subfamily.</text>
</comment>
<reference evidence="10 11" key="1">
    <citation type="submission" date="2014-03" db="EMBL/GenBank/DDBJ databases">
        <title>The draft genome sequence of Thalassospira mesophila JCM 18969.</title>
        <authorList>
            <person name="Lai Q."/>
            <person name="Shao Z."/>
        </authorList>
    </citation>
    <scope>NUCLEOTIDE SEQUENCE [LARGE SCALE GENOMIC DNA]</scope>
    <source>
        <strain evidence="10 11">JCM 18969</strain>
    </source>
</reference>
<keyword evidence="3 6" id="KW-0731">Sigma factor</keyword>
<dbReference type="Proteomes" id="UP000193391">
    <property type="component" value="Unassembled WGS sequence"/>
</dbReference>
<dbReference type="PROSITE" id="PS01063">
    <property type="entry name" value="SIGMA70_ECF"/>
    <property type="match status" value="1"/>
</dbReference>
<dbReference type="GO" id="GO:0016987">
    <property type="term" value="F:sigma factor activity"/>
    <property type="evidence" value="ECO:0007669"/>
    <property type="project" value="UniProtKB-KW"/>
</dbReference>
<evidence type="ECO:0000313" key="11">
    <source>
        <dbReference type="Proteomes" id="UP000193391"/>
    </source>
</evidence>
<proteinExistence type="inferred from homology"/>
<dbReference type="AlphaFoldDB" id="A0A1Y2L2Y0"/>
<dbReference type="InterPro" id="IPR013249">
    <property type="entry name" value="RNA_pol_sigma70_r4_t2"/>
</dbReference>
<evidence type="ECO:0000259" key="8">
    <source>
        <dbReference type="Pfam" id="PF04542"/>
    </source>
</evidence>
<dbReference type="CDD" id="cd06171">
    <property type="entry name" value="Sigma70_r4"/>
    <property type="match status" value="1"/>
</dbReference>
<accession>A0A1Y2L2Y0</accession>
<feature type="domain" description="RNA polymerase sigma factor 70 region 4 type 2" evidence="9">
    <location>
        <begin position="152"/>
        <end position="203"/>
    </location>
</feature>
<evidence type="ECO:0000256" key="1">
    <source>
        <dbReference type="ARBA" id="ARBA00010641"/>
    </source>
</evidence>
<dbReference type="Gene3D" id="1.10.10.10">
    <property type="entry name" value="Winged helix-like DNA-binding domain superfamily/Winged helix DNA-binding domain"/>
    <property type="match status" value="1"/>
</dbReference>
<keyword evidence="4 6" id="KW-0238">DNA-binding</keyword>
<keyword evidence="2 6" id="KW-0805">Transcription regulation</keyword>
<evidence type="ECO:0000313" key="10">
    <source>
        <dbReference type="EMBL" id="OSQ39840.1"/>
    </source>
</evidence>
<dbReference type="InterPro" id="IPR014284">
    <property type="entry name" value="RNA_pol_sigma-70_dom"/>
</dbReference>
<protein>
    <recommendedName>
        <fullName evidence="6">RNA polymerase sigma factor</fullName>
    </recommendedName>
</protein>
<dbReference type="InterPro" id="IPR039425">
    <property type="entry name" value="RNA_pol_sigma-70-like"/>
</dbReference>
<feature type="domain" description="RNA polymerase sigma-70 region 2" evidence="8">
    <location>
        <begin position="54"/>
        <end position="121"/>
    </location>
</feature>
<evidence type="ECO:0000256" key="2">
    <source>
        <dbReference type="ARBA" id="ARBA00023015"/>
    </source>
</evidence>
<dbReference type="GO" id="GO:0006352">
    <property type="term" value="P:DNA-templated transcription initiation"/>
    <property type="evidence" value="ECO:0007669"/>
    <property type="project" value="InterPro"/>
</dbReference>
<organism evidence="10 11">
    <name type="scientific">Thalassospira mesophila</name>
    <dbReference type="NCBI Taxonomy" id="1293891"/>
    <lineage>
        <taxon>Bacteria</taxon>
        <taxon>Pseudomonadati</taxon>
        <taxon>Pseudomonadota</taxon>
        <taxon>Alphaproteobacteria</taxon>
        <taxon>Rhodospirillales</taxon>
        <taxon>Thalassospiraceae</taxon>
        <taxon>Thalassospira</taxon>
    </lineage>
</organism>
<keyword evidence="11" id="KW-1185">Reference proteome</keyword>
<dbReference type="Pfam" id="PF04542">
    <property type="entry name" value="Sigma70_r2"/>
    <property type="match status" value="1"/>
</dbReference>
<name>A0A1Y2L2Y0_9PROT</name>
<evidence type="ECO:0000256" key="6">
    <source>
        <dbReference type="RuleBase" id="RU000716"/>
    </source>
</evidence>